<reference evidence="2" key="1">
    <citation type="journal article" date="2022" name="Nat. Microbiol.">
        <title>Unique mobile elements and scalable gene flow at the prokaryote-eukaryote boundary revealed by circularized Asgard archaea genomes.</title>
        <authorList>
            <person name="Wu F."/>
            <person name="Speth D.R."/>
            <person name="Philosof A."/>
            <person name="Cremiere A."/>
            <person name="Narayanan A."/>
            <person name="Barco R.A."/>
            <person name="Connon S.A."/>
            <person name="Amend J.P."/>
            <person name="Antoshechkin I.A."/>
            <person name="Orphan V.J."/>
        </authorList>
    </citation>
    <scope>NUCLEOTIDE SEQUENCE</scope>
    <source>
        <strain evidence="2">PM71</strain>
    </source>
</reference>
<protein>
    <submittedName>
        <fullName evidence="2">Nucleotide pyrophosphohydrolase</fullName>
    </submittedName>
</protein>
<dbReference type="PANTHER" id="PTHR42702">
    <property type="entry name" value="NUCLEOTIDE PYROPHOSPHOHYDROLASE"/>
    <property type="match status" value="1"/>
</dbReference>
<dbReference type="SUPFAM" id="SSF101386">
    <property type="entry name" value="all-alpha NTP pyrophosphatases"/>
    <property type="match status" value="1"/>
</dbReference>
<sequence>MLEINEFQQLMKDVYLKRDQQQGLERTFIHLIEEIGELAECLNSRDKKIIQSEIADIIAWIFSIANLLEIDVESSLLNKYPNQCPRCKSNPCICK</sequence>
<gene>
    <name evidence="2" type="ORF">K9W45_08465</name>
</gene>
<evidence type="ECO:0000259" key="1">
    <source>
        <dbReference type="Pfam" id="PF03819"/>
    </source>
</evidence>
<accession>A0A9Y1FJ82</accession>
<dbReference type="AlphaFoldDB" id="A0A9Y1FJ82"/>
<dbReference type="Proteomes" id="UP001201020">
    <property type="component" value="Chromosome"/>
</dbReference>
<feature type="domain" description="NTP pyrophosphohydrolase MazG-like" evidence="1">
    <location>
        <begin position="23"/>
        <end position="87"/>
    </location>
</feature>
<dbReference type="Pfam" id="PF03819">
    <property type="entry name" value="MazG"/>
    <property type="match status" value="1"/>
</dbReference>
<dbReference type="PANTHER" id="PTHR42702:SF1">
    <property type="entry name" value="REGULATORY PROTEIN FOR BETA-LACTAMASE"/>
    <property type="match status" value="1"/>
</dbReference>
<dbReference type="EMBL" id="CP084166">
    <property type="protein sequence ID" value="UJG39882.1"/>
    <property type="molecule type" value="Genomic_DNA"/>
</dbReference>
<organism evidence="2">
    <name type="scientific">Candidatus Heimdallarchaeum aukensis</name>
    <dbReference type="NCBI Taxonomy" id="2876573"/>
    <lineage>
        <taxon>Archaea</taxon>
        <taxon>Promethearchaeati</taxon>
        <taxon>Candidatus Heimdallarchaeota</taxon>
        <taxon>Candidatus Heimdallarchaeia (ex Rinke et al. 2021) (nom. nud.)</taxon>
        <taxon>Candidatus Heimdallarchaeales</taxon>
        <taxon>Candidatus Heimdallarchaeaceae</taxon>
        <taxon>Candidatus Heimdallarchaeum</taxon>
    </lineage>
</organism>
<name>A0A9Y1FJ82_9ARCH</name>
<evidence type="ECO:0000313" key="2">
    <source>
        <dbReference type="EMBL" id="UJG39882.1"/>
    </source>
</evidence>
<dbReference type="InterPro" id="IPR004518">
    <property type="entry name" value="MazG-like_dom"/>
</dbReference>
<proteinExistence type="predicted"/>
<dbReference type="Gene3D" id="1.10.287.1080">
    <property type="entry name" value="MazG-like"/>
    <property type="match status" value="1"/>
</dbReference>